<protein>
    <recommendedName>
        <fullName evidence="3">Peptidase C39 domain-containing protein</fullName>
    </recommendedName>
</protein>
<dbReference type="RefSeq" id="WP_155970308.1">
    <property type="nucleotide sequence ID" value="NZ_LT828648.1"/>
</dbReference>
<keyword evidence="2" id="KW-1185">Reference proteome</keyword>
<dbReference type="EMBL" id="LT828648">
    <property type="protein sequence ID" value="SLM49661.1"/>
    <property type="molecule type" value="Genomic_DNA"/>
</dbReference>
<dbReference type="AlphaFoldDB" id="A0A1W1I9R3"/>
<evidence type="ECO:0008006" key="3">
    <source>
        <dbReference type="Google" id="ProtNLM"/>
    </source>
</evidence>
<dbReference type="KEGG" id="nja:NSJP_3494"/>
<evidence type="ECO:0000313" key="1">
    <source>
        <dbReference type="EMBL" id="SLM49661.1"/>
    </source>
</evidence>
<dbReference type="OrthoDB" id="9789822at2"/>
<dbReference type="STRING" id="1325564.NSJP_3494"/>
<evidence type="ECO:0000313" key="2">
    <source>
        <dbReference type="Proteomes" id="UP000192042"/>
    </source>
</evidence>
<organism evidence="1 2">
    <name type="scientific">Nitrospira japonica</name>
    <dbReference type="NCBI Taxonomy" id="1325564"/>
    <lineage>
        <taxon>Bacteria</taxon>
        <taxon>Pseudomonadati</taxon>
        <taxon>Nitrospirota</taxon>
        <taxon>Nitrospiria</taxon>
        <taxon>Nitrospirales</taxon>
        <taxon>Nitrospiraceae</taxon>
        <taxon>Nitrospira</taxon>
    </lineage>
</organism>
<gene>
    <name evidence="1" type="ORF">NSJP_3494</name>
</gene>
<sequence>MKPVMQEEPTGCGIAAVAAIAGVSYGRAKRVAGSAGIVAADPRLWSDHGHVRRLLSRFGMRSGRSPQPFRSWNALPPCALLAIKWRLQDGHPSWHWTVYVADEHGTYVLDSKRGLKTHVRRDFGRMKPKWFLPVRRSRS</sequence>
<reference evidence="1 2" key="1">
    <citation type="submission" date="2017-03" db="EMBL/GenBank/DDBJ databases">
        <authorList>
            <person name="Afonso C.L."/>
            <person name="Miller P.J."/>
            <person name="Scott M.A."/>
            <person name="Spackman E."/>
            <person name="Goraichik I."/>
            <person name="Dimitrov K.M."/>
            <person name="Suarez D.L."/>
            <person name="Swayne D.E."/>
        </authorList>
    </citation>
    <scope>NUCLEOTIDE SEQUENCE [LARGE SCALE GENOMIC DNA]</scope>
    <source>
        <strain evidence="1">Genome sequencing of Nitrospira japonica strain NJ11</strain>
    </source>
</reference>
<dbReference type="Proteomes" id="UP000192042">
    <property type="component" value="Chromosome I"/>
</dbReference>
<accession>A0A1W1I9R3</accession>
<proteinExistence type="predicted"/>
<name>A0A1W1I9R3_9BACT</name>